<protein>
    <submittedName>
        <fullName evidence="5">DNA repair protein RecO</fullName>
    </submittedName>
</protein>
<dbReference type="GO" id="GO:0006302">
    <property type="term" value="P:double-strand break repair"/>
    <property type="evidence" value="ECO:0007669"/>
    <property type="project" value="TreeGrafter"/>
</dbReference>
<dbReference type="NCBIfam" id="TIGR00613">
    <property type="entry name" value="reco"/>
    <property type="match status" value="1"/>
</dbReference>
<keyword evidence="2" id="KW-0233">DNA recombination</keyword>
<evidence type="ECO:0000313" key="6">
    <source>
        <dbReference type="Proteomes" id="UP000228809"/>
    </source>
</evidence>
<dbReference type="Proteomes" id="UP000228809">
    <property type="component" value="Unassembled WGS sequence"/>
</dbReference>
<dbReference type="AlphaFoldDB" id="A0A2M6WDN0"/>
<evidence type="ECO:0000256" key="3">
    <source>
        <dbReference type="ARBA" id="ARBA00023204"/>
    </source>
</evidence>
<evidence type="ECO:0000313" key="5">
    <source>
        <dbReference type="EMBL" id="PIT90911.1"/>
    </source>
</evidence>
<dbReference type="InterPro" id="IPR012340">
    <property type="entry name" value="NA-bd_OB-fold"/>
</dbReference>
<sequence length="197" mass="22214">MAYRQYESKGLVLSGSDVGEQERLVELFTCELGLIRAIARGVRRENSKLRYGLTDFTVGTFSFVRGKELWRLTGAVAESNAYRELERMPERQDALARIVSLVRRLVPGEETNQELFDILLGAIAYLCSEAYTGERDDRFEIVTVLRILHTLGYVAKEAPYGTLLDSAELSESVVADVTNIRKEMVEAINTSLRESQL</sequence>
<name>A0A2M6WDN0_9BACT</name>
<evidence type="ECO:0000256" key="2">
    <source>
        <dbReference type="ARBA" id="ARBA00023172"/>
    </source>
</evidence>
<proteinExistence type="predicted"/>
<dbReference type="PANTHER" id="PTHR33991:SF1">
    <property type="entry name" value="DNA REPAIR PROTEIN RECO"/>
    <property type="match status" value="1"/>
</dbReference>
<dbReference type="InterPro" id="IPR003717">
    <property type="entry name" value="RecO"/>
</dbReference>
<dbReference type="GO" id="GO:0006310">
    <property type="term" value="P:DNA recombination"/>
    <property type="evidence" value="ECO:0007669"/>
    <property type="project" value="UniProtKB-KW"/>
</dbReference>
<dbReference type="PANTHER" id="PTHR33991">
    <property type="entry name" value="DNA REPAIR PROTEIN RECO"/>
    <property type="match status" value="1"/>
</dbReference>
<dbReference type="Pfam" id="PF11967">
    <property type="entry name" value="RecO_N"/>
    <property type="match status" value="1"/>
</dbReference>
<accession>A0A2M6WDN0</accession>
<reference evidence="6" key="1">
    <citation type="submission" date="2017-09" db="EMBL/GenBank/DDBJ databases">
        <title>Depth-based differentiation of microbial function through sediment-hosted aquifers and enrichment of novel symbionts in the deep terrestrial subsurface.</title>
        <authorList>
            <person name="Probst A.J."/>
            <person name="Ladd B."/>
            <person name="Jarett J.K."/>
            <person name="Geller-Mcgrath D.E."/>
            <person name="Sieber C.M.K."/>
            <person name="Emerson J.B."/>
            <person name="Anantharaman K."/>
            <person name="Thomas B.C."/>
            <person name="Malmstrom R."/>
            <person name="Stieglmeier M."/>
            <person name="Klingl A."/>
            <person name="Woyke T."/>
            <person name="Ryan C.M."/>
            <person name="Banfield J.F."/>
        </authorList>
    </citation>
    <scope>NUCLEOTIDE SEQUENCE [LARGE SCALE GENOMIC DNA]</scope>
</reference>
<dbReference type="EMBL" id="PFBJ01000018">
    <property type="protein sequence ID" value="PIT90911.1"/>
    <property type="molecule type" value="Genomic_DNA"/>
</dbReference>
<evidence type="ECO:0000259" key="4">
    <source>
        <dbReference type="Pfam" id="PF11967"/>
    </source>
</evidence>
<keyword evidence="3" id="KW-0234">DNA repair</keyword>
<comment type="caution">
    <text evidence="5">The sequence shown here is derived from an EMBL/GenBank/DDBJ whole genome shotgun (WGS) entry which is preliminary data.</text>
</comment>
<evidence type="ECO:0000256" key="1">
    <source>
        <dbReference type="ARBA" id="ARBA00022763"/>
    </source>
</evidence>
<keyword evidence="1" id="KW-0227">DNA damage</keyword>
<organism evidence="5 6">
    <name type="scientific">Candidatus Kaiserbacteria bacterium CG10_big_fil_rev_8_21_14_0_10_49_17</name>
    <dbReference type="NCBI Taxonomy" id="1974609"/>
    <lineage>
        <taxon>Bacteria</taxon>
        <taxon>Candidatus Kaiseribacteriota</taxon>
    </lineage>
</organism>
<dbReference type="SUPFAM" id="SSF50249">
    <property type="entry name" value="Nucleic acid-binding proteins"/>
    <property type="match status" value="1"/>
</dbReference>
<dbReference type="GO" id="GO:0043590">
    <property type="term" value="C:bacterial nucleoid"/>
    <property type="evidence" value="ECO:0007669"/>
    <property type="project" value="TreeGrafter"/>
</dbReference>
<dbReference type="InterPro" id="IPR022572">
    <property type="entry name" value="DNA_rep/recomb_RecO_N"/>
</dbReference>
<gene>
    <name evidence="5" type="primary">recO</name>
    <name evidence="5" type="ORF">COU17_03060</name>
</gene>
<feature type="domain" description="DNA replication/recombination mediator RecO N-terminal" evidence="4">
    <location>
        <begin position="5"/>
        <end position="75"/>
    </location>
</feature>
<dbReference type="Gene3D" id="2.40.50.140">
    <property type="entry name" value="Nucleic acid-binding proteins"/>
    <property type="match status" value="1"/>
</dbReference>